<proteinExistence type="predicted"/>
<name>A0A085MXV9_9BILA</name>
<dbReference type="AlphaFoldDB" id="A0A085MXV9"/>
<evidence type="ECO:0000313" key="2">
    <source>
        <dbReference type="EMBL" id="KFD62055.1"/>
    </source>
</evidence>
<organism evidence="2">
    <name type="scientific">Trichuris suis</name>
    <name type="common">pig whipworm</name>
    <dbReference type="NCBI Taxonomy" id="68888"/>
    <lineage>
        <taxon>Eukaryota</taxon>
        <taxon>Metazoa</taxon>
        <taxon>Ecdysozoa</taxon>
        <taxon>Nematoda</taxon>
        <taxon>Enoplea</taxon>
        <taxon>Dorylaimia</taxon>
        <taxon>Trichinellida</taxon>
        <taxon>Trichuridae</taxon>
        <taxon>Trichuris</taxon>
    </lineage>
</organism>
<dbReference type="Proteomes" id="UP000030758">
    <property type="component" value="Unassembled WGS sequence"/>
</dbReference>
<evidence type="ECO:0000256" key="1">
    <source>
        <dbReference type="SAM" id="MobiDB-lite"/>
    </source>
</evidence>
<dbReference type="EMBL" id="KL367603">
    <property type="protein sequence ID" value="KFD62055.1"/>
    <property type="molecule type" value="Genomic_DNA"/>
</dbReference>
<feature type="region of interest" description="Disordered" evidence="1">
    <location>
        <begin position="25"/>
        <end position="50"/>
    </location>
</feature>
<reference evidence="2" key="1">
    <citation type="journal article" date="2014" name="Nat. Genet.">
        <title>Genome and transcriptome of the porcine whipworm Trichuris suis.</title>
        <authorList>
            <person name="Jex A.R."/>
            <person name="Nejsum P."/>
            <person name="Schwarz E.M."/>
            <person name="Hu L."/>
            <person name="Young N.D."/>
            <person name="Hall R.S."/>
            <person name="Korhonen P.K."/>
            <person name="Liao S."/>
            <person name="Thamsborg S."/>
            <person name="Xia J."/>
            <person name="Xu P."/>
            <person name="Wang S."/>
            <person name="Scheerlinck J.P."/>
            <person name="Hofmann A."/>
            <person name="Sternberg P.W."/>
            <person name="Wang J."/>
            <person name="Gasser R.B."/>
        </authorList>
    </citation>
    <scope>NUCLEOTIDE SEQUENCE [LARGE SCALE GENOMIC DNA]</scope>
    <source>
        <strain evidence="2">DCEP-RM93F</strain>
    </source>
</reference>
<protein>
    <submittedName>
        <fullName evidence="2">Uncharacterized protein</fullName>
    </submittedName>
</protein>
<sequence>MFRKYHRELILNAEKRRSNTFIRASNNSTARSRTDDGRRSNGPLVTIGLHEDHRNPGGVFQKSDVLEKLNVLGWYTDRARNESSLVLTAEQNSEQPV</sequence>
<accession>A0A085MXV9</accession>
<gene>
    <name evidence="2" type="ORF">M514_25774</name>
</gene>